<dbReference type="AlphaFoldDB" id="A0A4R4E4Z5"/>
<dbReference type="OrthoDB" id="1421826at2"/>
<protein>
    <submittedName>
        <fullName evidence="1">DUF2071 domain-containing protein</fullName>
    </submittedName>
</protein>
<dbReference type="Proteomes" id="UP000295164">
    <property type="component" value="Unassembled WGS sequence"/>
</dbReference>
<gene>
    <name evidence="1" type="ORF">E0486_04330</name>
</gene>
<name>A0A4R4E4Z5_9BACT</name>
<dbReference type="RefSeq" id="WP_131850913.1">
    <property type="nucleotide sequence ID" value="NZ_SKFH01000004.1"/>
</dbReference>
<reference evidence="1 2" key="1">
    <citation type="submission" date="2019-03" db="EMBL/GenBank/DDBJ databases">
        <authorList>
            <person name="Kim M.K.M."/>
        </authorList>
    </citation>
    <scope>NUCLEOTIDE SEQUENCE [LARGE SCALE GENOMIC DNA]</scope>
    <source>
        <strain evidence="1 2">17J68-15</strain>
    </source>
</reference>
<dbReference type="EMBL" id="SKFH01000004">
    <property type="protein sequence ID" value="TCZ73913.1"/>
    <property type="molecule type" value="Genomic_DNA"/>
</dbReference>
<dbReference type="Pfam" id="PF09844">
    <property type="entry name" value="DUF2071"/>
    <property type="match status" value="1"/>
</dbReference>
<proteinExistence type="predicted"/>
<organism evidence="1 2">
    <name type="scientific">Flaviaesturariibacter aridisoli</name>
    <dbReference type="NCBI Taxonomy" id="2545761"/>
    <lineage>
        <taxon>Bacteria</taxon>
        <taxon>Pseudomonadati</taxon>
        <taxon>Bacteroidota</taxon>
        <taxon>Chitinophagia</taxon>
        <taxon>Chitinophagales</taxon>
        <taxon>Chitinophagaceae</taxon>
        <taxon>Flaviaestuariibacter</taxon>
    </lineage>
</organism>
<comment type="caution">
    <text evidence="1">The sequence shown here is derived from an EMBL/GenBank/DDBJ whole genome shotgun (WGS) entry which is preliminary data.</text>
</comment>
<dbReference type="PANTHER" id="PTHR39186">
    <property type="entry name" value="DUF2071 FAMILY PROTEIN"/>
    <property type="match status" value="1"/>
</dbReference>
<dbReference type="PANTHER" id="PTHR39186:SF1">
    <property type="entry name" value="DUF2071 DOMAIN-CONTAINING PROTEIN"/>
    <property type="match status" value="1"/>
</dbReference>
<evidence type="ECO:0000313" key="1">
    <source>
        <dbReference type="EMBL" id="TCZ73913.1"/>
    </source>
</evidence>
<dbReference type="InterPro" id="IPR018644">
    <property type="entry name" value="DUF2071"/>
</dbReference>
<evidence type="ECO:0000313" key="2">
    <source>
        <dbReference type="Proteomes" id="UP000295164"/>
    </source>
</evidence>
<sequence length="243" mass="27943">MASRVFLSAEWRNLLMANYAVDPALLKPYLPCRTELDTFNGVHYASLVGFLFAGTRVLGVPIPGHRTFEEVNLRFYVRYKENGTWKRGVVFLKEIVPRRAIAWVANTLYGENYVRYPMRHSWKQEEGVLRVSYEWLLNGEWNYLSADARAEAQPLLPGSEEEFITEHYWGYTQVSDQCTGTYQVAHPSWQVHAVERYAVHCDVARLYGAGFAEALREEPRSVFLAEGSPIQVMKGDRIELAKT</sequence>
<keyword evidence="2" id="KW-1185">Reference proteome</keyword>
<accession>A0A4R4E4Z5</accession>